<dbReference type="SUPFAM" id="SSF54747">
    <property type="entry name" value="Ribosomal L11/L12e N-terminal domain"/>
    <property type="match status" value="1"/>
</dbReference>
<dbReference type="RefSeq" id="WP_027334925.1">
    <property type="nucleotide sequence ID" value="NZ_CP148067.1"/>
</dbReference>
<dbReference type="InterPro" id="IPR036796">
    <property type="entry name" value="Ribosomal_uL11_N_sf"/>
</dbReference>
<feature type="domain" description="Large ribosomal subunit protein uL11 C-terminal" evidence="8">
    <location>
        <begin position="71"/>
        <end position="138"/>
    </location>
</feature>
<protein>
    <recommendedName>
        <fullName evidence="5">Large ribosomal subunit protein uL11</fullName>
    </recommendedName>
</protein>
<keyword evidence="3 5" id="KW-0689">Ribosomal protein</keyword>
<dbReference type="InterPro" id="IPR006519">
    <property type="entry name" value="Ribosomal_uL11_bac-typ"/>
</dbReference>
<dbReference type="SMART" id="SM00649">
    <property type="entry name" value="RL11"/>
    <property type="match status" value="1"/>
</dbReference>
<evidence type="ECO:0000256" key="4">
    <source>
        <dbReference type="ARBA" id="ARBA00023274"/>
    </source>
</evidence>
<accession>A0ABZ2RQ18</accession>
<keyword evidence="5 7" id="KW-0699">rRNA-binding</keyword>
<keyword evidence="4 5" id="KW-0687">Ribonucleoprotein</keyword>
<evidence type="ECO:0000313" key="10">
    <source>
        <dbReference type="EMBL" id="WXL29145.1"/>
    </source>
</evidence>
<keyword evidence="11" id="KW-1185">Reference proteome</keyword>
<evidence type="ECO:0000256" key="3">
    <source>
        <dbReference type="ARBA" id="ARBA00022980"/>
    </source>
</evidence>
<dbReference type="EMBL" id="CP148067">
    <property type="protein sequence ID" value="WXL29145.1"/>
    <property type="molecule type" value="Genomic_DNA"/>
</dbReference>
<comment type="function">
    <text evidence="5 7">Forms part of the ribosomal stalk which helps the ribosome interact with GTP-bound translation factors.</text>
</comment>
<evidence type="ECO:0000256" key="5">
    <source>
        <dbReference type="HAMAP-Rule" id="MF_00736"/>
    </source>
</evidence>
<dbReference type="Proteomes" id="UP001477443">
    <property type="component" value="Chromosome"/>
</dbReference>
<dbReference type="NCBIfam" id="NF011111">
    <property type="entry name" value="PRK14539.1"/>
    <property type="match status" value="1"/>
</dbReference>
<comment type="similarity">
    <text evidence="1 5 6">Belongs to the universal ribosomal protein uL11 family.</text>
</comment>
<dbReference type="InterPro" id="IPR020783">
    <property type="entry name" value="Ribosomal_uL11_C"/>
</dbReference>
<comment type="PTM">
    <text evidence="5 7">One or more lysine residues are methylated.</text>
</comment>
<dbReference type="CDD" id="cd00349">
    <property type="entry name" value="Ribosomal_L11"/>
    <property type="match status" value="1"/>
</dbReference>
<evidence type="ECO:0000259" key="9">
    <source>
        <dbReference type="Pfam" id="PF03946"/>
    </source>
</evidence>
<organism evidence="10 11">
    <name type="scientific">Mycoplasmopsis felifaucium</name>
    <dbReference type="NCBI Taxonomy" id="35768"/>
    <lineage>
        <taxon>Bacteria</taxon>
        <taxon>Bacillati</taxon>
        <taxon>Mycoplasmatota</taxon>
        <taxon>Mycoplasmoidales</taxon>
        <taxon>Metamycoplasmataceae</taxon>
        <taxon>Mycoplasmopsis</taxon>
    </lineage>
</organism>
<dbReference type="InterPro" id="IPR020784">
    <property type="entry name" value="Ribosomal_uL11_N"/>
</dbReference>
<comment type="subunit">
    <text evidence="5">Part of the ribosomal stalk of the 50S ribosomal subunit. Interacts with L10 and the large rRNA to form the base of the stalk. L10 forms an elongated spine to which L12 dimers bind in a sequential fashion forming a multimeric L10(L12)X complex.</text>
</comment>
<dbReference type="InterPro" id="IPR036769">
    <property type="entry name" value="Ribosomal_uL11_C_sf"/>
</dbReference>
<name>A0ABZ2RQ18_9BACT</name>
<dbReference type="Pfam" id="PF00298">
    <property type="entry name" value="Ribosomal_L11"/>
    <property type="match status" value="1"/>
</dbReference>
<evidence type="ECO:0000256" key="6">
    <source>
        <dbReference type="RuleBase" id="RU003978"/>
    </source>
</evidence>
<dbReference type="PANTHER" id="PTHR11661">
    <property type="entry name" value="60S RIBOSOMAL PROTEIN L12"/>
    <property type="match status" value="1"/>
</dbReference>
<proteinExistence type="inferred from homology"/>
<evidence type="ECO:0000256" key="1">
    <source>
        <dbReference type="ARBA" id="ARBA00010537"/>
    </source>
</evidence>
<dbReference type="NCBIfam" id="TIGR01632">
    <property type="entry name" value="L11_bact"/>
    <property type="match status" value="1"/>
</dbReference>
<sequence length="197" mass="21112">MAKSKADIVRVRKLQFNAGQAKPGPALAGVGINMPEFTRAFNDATRERGSEPVPVQITVYNDKSFEFKLFTSPASYKLKQAAKINKASSNSKTTIAATISVDQLREIAEYKLPDLNTDDVEVAMSIIAGTAKNMGILVDGYDNVEAARKAALAAKKAESKAAAREAALEADQAEMIESKGKGIEVVTISEEETEGDN</sequence>
<evidence type="ECO:0000259" key="8">
    <source>
        <dbReference type="Pfam" id="PF00298"/>
    </source>
</evidence>
<dbReference type="Gene3D" id="3.30.1550.10">
    <property type="entry name" value="Ribosomal protein L11/L12, N-terminal domain"/>
    <property type="match status" value="1"/>
</dbReference>
<evidence type="ECO:0000256" key="2">
    <source>
        <dbReference type="ARBA" id="ARBA00022481"/>
    </source>
</evidence>
<dbReference type="Pfam" id="PF03946">
    <property type="entry name" value="Ribosomal_L11_N"/>
    <property type="match status" value="1"/>
</dbReference>
<keyword evidence="2 5" id="KW-0488">Methylation</keyword>
<dbReference type="InterPro" id="IPR000911">
    <property type="entry name" value="Ribosomal_uL11"/>
</dbReference>
<reference evidence="10" key="1">
    <citation type="submission" date="2024-03" db="EMBL/GenBank/DDBJ databases">
        <title>Complete genome sequence of Mycoplasma felifaucium Z921 isolated from the trachea of a cheetah.</title>
        <authorList>
            <person name="Spergser J."/>
        </authorList>
    </citation>
    <scope>NUCLEOTIDE SEQUENCE [LARGE SCALE GENOMIC DNA]</scope>
    <source>
        <strain evidence="10">Z921</strain>
    </source>
</reference>
<feature type="domain" description="Large ribosomal subunit protein uL11 N-terminal" evidence="9">
    <location>
        <begin position="13"/>
        <end position="65"/>
    </location>
</feature>
<dbReference type="PANTHER" id="PTHR11661:SF1">
    <property type="entry name" value="LARGE RIBOSOMAL SUBUNIT PROTEIN UL11M"/>
    <property type="match status" value="1"/>
</dbReference>
<dbReference type="Gene3D" id="1.10.10.250">
    <property type="entry name" value="Ribosomal protein L11, C-terminal domain"/>
    <property type="match status" value="1"/>
</dbReference>
<evidence type="ECO:0000256" key="7">
    <source>
        <dbReference type="RuleBase" id="RU003979"/>
    </source>
</evidence>
<dbReference type="GO" id="GO:0005840">
    <property type="term" value="C:ribosome"/>
    <property type="evidence" value="ECO:0007669"/>
    <property type="project" value="UniProtKB-KW"/>
</dbReference>
<keyword evidence="5 7" id="KW-0694">RNA-binding</keyword>
<dbReference type="HAMAP" id="MF_00736">
    <property type="entry name" value="Ribosomal_uL11"/>
    <property type="match status" value="1"/>
</dbReference>
<gene>
    <name evidence="5 10" type="primary">rplK</name>
    <name evidence="10" type="ORF">WG617_00620</name>
</gene>
<dbReference type="SUPFAM" id="SSF46906">
    <property type="entry name" value="Ribosomal protein L11, C-terminal domain"/>
    <property type="match status" value="1"/>
</dbReference>
<evidence type="ECO:0000313" key="11">
    <source>
        <dbReference type="Proteomes" id="UP001477443"/>
    </source>
</evidence>